<evidence type="ECO:0000256" key="2">
    <source>
        <dbReference type="ARBA" id="ARBA00022963"/>
    </source>
</evidence>
<comment type="caution">
    <text evidence="7">The sequence shown here is derived from an EMBL/GenBank/DDBJ whole genome shotgun (WGS) entry which is preliminary data.</text>
</comment>
<dbReference type="PANTHER" id="PTHR14226:SF57">
    <property type="entry name" value="BLR7027 PROTEIN"/>
    <property type="match status" value="1"/>
</dbReference>
<dbReference type="GO" id="GO:0016787">
    <property type="term" value="F:hydrolase activity"/>
    <property type="evidence" value="ECO:0007669"/>
    <property type="project" value="UniProtKB-UniRule"/>
</dbReference>
<evidence type="ECO:0000256" key="4">
    <source>
        <dbReference type="PROSITE-ProRule" id="PRU01161"/>
    </source>
</evidence>
<dbReference type="GO" id="GO:0016042">
    <property type="term" value="P:lipid catabolic process"/>
    <property type="evidence" value="ECO:0007669"/>
    <property type="project" value="UniProtKB-UniRule"/>
</dbReference>
<feature type="active site" description="Proton acceptor" evidence="4">
    <location>
        <position position="184"/>
    </location>
</feature>
<dbReference type="PANTHER" id="PTHR14226">
    <property type="entry name" value="NEUROPATHY TARGET ESTERASE/SWISS CHEESE D.MELANOGASTER"/>
    <property type="match status" value="1"/>
</dbReference>
<keyword evidence="1 4" id="KW-0378">Hydrolase</keyword>
<name>A0A7W7RDH0_9ACTN</name>
<dbReference type="PROSITE" id="PS51635">
    <property type="entry name" value="PNPLA"/>
    <property type="match status" value="1"/>
</dbReference>
<dbReference type="RefSeq" id="WP_184574541.1">
    <property type="nucleotide sequence ID" value="NZ_JACHJT010000001.1"/>
</dbReference>
<dbReference type="InterPro" id="IPR016035">
    <property type="entry name" value="Acyl_Trfase/lysoPLipase"/>
</dbReference>
<dbReference type="Pfam" id="PF01734">
    <property type="entry name" value="Patatin"/>
    <property type="match status" value="1"/>
</dbReference>
<keyword evidence="8" id="KW-1185">Reference proteome</keyword>
<feature type="region of interest" description="Disordered" evidence="5">
    <location>
        <begin position="252"/>
        <end position="278"/>
    </location>
</feature>
<feature type="compositionally biased region" description="Low complexity" evidence="5">
    <location>
        <begin position="254"/>
        <end position="270"/>
    </location>
</feature>
<evidence type="ECO:0000256" key="5">
    <source>
        <dbReference type="SAM" id="MobiDB-lite"/>
    </source>
</evidence>
<dbReference type="InterPro" id="IPR050301">
    <property type="entry name" value="NTE"/>
</dbReference>
<proteinExistence type="predicted"/>
<dbReference type="EMBL" id="JACHJT010000001">
    <property type="protein sequence ID" value="MBB4929795.1"/>
    <property type="molecule type" value="Genomic_DNA"/>
</dbReference>
<reference evidence="7 8" key="1">
    <citation type="submission" date="2020-08" db="EMBL/GenBank/DDBJ databases">
        <title>Sequencing the genomes of 1000 actinobacteria strains.</title>
        <authorList>
            <person name="Klenk H.-P."/>
        </authorList>
    </citation>
    <scope>NUCLEOTIDE SEQUENCE [LARGE SCALE GENOMIC DNA]</scope>
    <source>
        <strain evidence="7 8">DSM 102030</strain>
    </source>
</reference>
<dbReference type="Gene3D" id="3.40.1090.10">
    <property type="entry name" value="Cytosolic phospholipase A2 catalytic domain"/>
    <property type="match status" value="2"/>
</dbReference>
<evidence type="ECO:0000256" key="3">
    <source>
        <dbReference type="ARBA" id="ARBA00023098"/>
    </source>
</evidence>
<feature type="short sequence motif" description="DGA/G" evidence="4">
    <location>
        <begin position="184"/>
        <end position="186"/>
    </location>
</feature>
<dbReference type="Proteomes" id="UP000523007">
    <property type="component" value="Unassembled WGS sequence"/>
</dbReference>
<dbReference type="AlphaFoldDB" id="A0A7W7RDH0"/>
<dbReference type="SUPFAM" id="SSF52151">
    <property type="entry name" value="FabD/lysophospholipase-like"/>
    <property type="match status" value="1"/>
</dbReference>
<dbReference type="InterPro" id="IPR002641">
    <property type="entry name" value="PNPLA_dom"/>
</dbReference>
<evidence type="ECO:0000256" key="1">
    <source>
        <dbReference type="ARBA" id="ARBA00022801"/>
    </source>
</evidence>
<evidence type="ECO:0000313" key="8">
    <source>
        <dbReference type="Proteomes" id="UP000523007"/>
    </source>
</evidence>
<evidence type="ECO:0000313" key="7">
    <source>
        <dbReference type="EMBL" id="MBB4929795.1"/>
    </source>
</evidence>
<organism evidence="7 8">
    <name type="scientific">Lipingzhangella halophila</name>
    <dbReference type="NCBI Taxonomy" id="1783352"/>
    <lineage>
        <taxon>Bacteria</taxon>
        <taxon>Bacillati</taxon>
        <taxon>Actinomycetota</taxon>
        <taxon>Actinomycetes</taxon>
        <taxon>Streptosporangiales</taxon>
        <taxon>Nocardiopsidaceae</taxon>
        <taxon>Lipingzhangella</taxon>
    </lineage>
</organism>
<protein>
    <submittedName>
        <fullName evidence="7">NTE family protein</fullName>
    </submittedName>
</protein>
<evidence type="ECO:0000259" key="6">
    <source>
        <dbReference type="PROSITE" id="PS51635"/>
    </source>
</evidence>
<feature type="domain" description="PNPLA" evidence="6">
    <location>
        <begin position="6"/>
        <end position="197"/>
    </location>
</feature>
<accession>A0A7W7RDH0</accession>
<gene>
    <name evidence="7" type="ORF">F4561_000615</name>
</gene>
<feature type="short sequence motif" description="GXSXG" evidence="4">
    <location>
        <begin position="41"/>
        <end position="45"/>
    </location>
</feature>
<feature type="active site" description="Nucleophile" evidence="4">
    <location>
        <position position="43"/>
    </location>
</feature>
<keyword evidence="3 4" id="KW-0443">Lipid metabolism</keyword>
<sequence length="278" mass="28934">MTGRALVLGGGGITGIAWQLGILTGLQEAGTDLTGADLIVGTSAGSVVGAQLTSGTPLADLFARQLRPVDGEVAMRLPMSAIARIGLAMFTERDPDRGRARIGRVAHSSARSSLTERREVMRQRLTSHSWPDADLRITAVNARTGRREVFRRGGPASLVDAVNASCAVPGVWPPVPIGGHLYIDGGMYSPANADLAEGYDRVVVLAPIGRGLGPMRSPADELAQLPSAPESIVVTPGEDAVAAIGRNRLDPARRAPSAEAGRAQAAAERSTVAQVWGN</sequence>
<feature type="short sequence motif" description="GXGXXG" evidence="4">
    <location>
        <begin position="10"/>
        <end position="15"/>
    </location>
</feature>
<keyword evidence="2 4" id="KW-0442">Lipid degradation</keyword>